<keyword evidence="5 7" id="KW-0040">ANK repeat</keyword>
<dbReference type="PROSITE" id="PS50216">
    <property type="entry name" value="DHHC"/>
    <property type="match status" value="1"/>
</dbReference>
<feature type="domain" description="Palmitoyltransferase DHHC" evidence="9">
    <location>
        <begin position="341"/>
        <end position="456"/>
    </location>
</feature>
<dbReference type="KEGG" id="lak:106150753"/>
<dbReference type="InterPro" id="IPR002110">
    <property type="entry name" value="Ankyrin_rpt"/>
</dbReference>
<keyword evidence="10" id="KW-1185">Reference proteome</keyword>
<dbReference type="InParanoid" id="A0A1S3GZ86"/>
<evidence type="ECO:0000256" key="6">
    <source>
        <dbReference type="ARBA" id="ARBA00023136"/>
    </source>
</evidence>
<keyword evidence="8" id="KW-0808">Transferase</keyword>
<evidence type="ECO:0000256" key="8">
    <source>
        <dbReference type="RuleBase" id="RU079119"/>
    </source>
</evidence>
<dbReference type="SMART" id="SM00248">
    <property type="entry name" value="ANK"/>
    <property type="match status" value="6"/>
</dbReference>
<feature type="repeat" description="ANK" evidence="7">
    <location>
        <begin position="181"/>
        <end position="213"/>
    </location>
</feature>
<dbReference type="PROSITE" id="PS50297">
    <property type="entry name" value="ANK_REP_REGION"/>
    <property type="match status" value="3"/>
</dbReference>
<keyword evidence="2 8" id="KW-0812">Transmembrane</keyword>
<evidence type="ECO:0000313" key="11">
    <source>
        <dbReference type="RefSeq" id="XP_013379190.1"/>
    </source>
</evidence>
<keyword evidence="6 8" id="KW-0472">Membrane</keyword>
<evidence type="ECO:0000256" key="2">
    <source>
        <dbReference type="ARBA" id="ARBA00022692"/>
    </source>
</evidence>
<comment type="catalytic activity">
    <reaction evidence="8">
        <text>L-cysteinyl-[protein] + hexadecanoyl-CoA = S-hexadecanoyl-L-cysteinyl-[protein] + CoA</text>
        <dbReference type="Rhea" id="RHEA:36683"/>
        <dbReference type="Rhea" id="RHEA-COMP:10131"/>
        <dbReference type="Rhea" id="RHEA-COMP:11032"/>
        <dbReference type="ChEBI" id="CHEBI:29950"/>
        <dbReference type="ChEBI" id="CHEBI:57287"/>
        <dbReference type="ChEBI" id="CHEBI:57379"/>
        <dbReference type="ChEBI" id="CHEBI:74151"/>
        <dbReference type="EC" id="2.3.1.225"/>
    </reaction>
</comment>
<dbReference type="Pfam" id="PF01529">
    <property type="entry name" value="DHHC"/>
    <property type="match status" value="1"/>
</dbReference>
<comment type="similarity">
    <text evidence="8">Belongs to the DHHC palmitoyltransferase family.</text>
</comment>
<keyword evidence="8" id="KW-0012">Acyltransferase</keyword>
<feature type="transmembrane region" description="Helical" evidence="8">
    <location>
        <begin position="297"/>
        <end position="316"/>
    </location>
</feature>
<gene>
    <name evidence="11" type="primary">LOC106150753</name>
</gene>
<evidence type="ECO:0000313" key="10">
    <source>
        <dbReference type="Proteomes" id="UP000085678"/>
    </source>
</evidence>
<dbReference type="AlphaFoldDB" id="A0A1S3GZ86"/>
<dbReference type="RefSeq" id="XP_013379190.1">
    <property type="nucleotide sequence ID" value="XM_013523736.2"/>
</dbReference>
<accession>A0A1S3GZ86</accession>
<dbReference type="PANTHER" id="PTHR24161:SF17">
    <property type="entry name" value="PALMITOYLTRANSFERASE"/>
    <property type="match status" value="1"/>
</dbReference>
<evidence type="ECO:0000259" key="9">
    <source>
        <dbReference type="Pfam" id="PF01529"/>
    </source>
</evidence>
<comment type="subcellular location">
    <subcellularLocation>
        <location evidence="1">Membrane</location>
        <topology evidence="1">Multi-pass membrane protein</topology>
    </subcellularLocation>
</comment>
<comment type="domain">
    <text evidence="8">The DHHC domain is required for palmitoyltransferase activity.</text>
</comment>
<dbReference type="Proteomes" id="UP000085678">
    <property type="component" value="Unplaced"/>
</dbReference>
<dbReference type="SUPFAM" id="SSF48403">
    <property type="entry name" value="Ankyrin repeat"/>
    <property type="match status" value="1"/>
</dbReference>
<dbReference type="PROSITE" id="PS50088">
    <property type="entry name" value="ANK_REPEAT"/>
    <property type="match status" value="5"/>
</dbReference>
<evidence type="ECO:0000256" key="4">
    <source>
        <dbReference type="ARBA" id="ARBA00022989"/>
    </source>
</evidence>
<feature type="transmembrane region" description="Helical" evidence="8">
    <location>
        <begin position="385"/>
        <end position="409"/>
    </location>
</feature>
<dbReference type="GO" id="GO:0000139">
    <property type="term" value="C:Golgi membrane"/>
    <property type="evidence" value="ECO:0007669"/>
    <property type="project" value="TreeGrafter"/>
</dbReference>
<feature type="repeat" description="ANK" evidence="7">
    <location>
        <begin position="80"/>
        <end position="112"/>
    </location>
</feature>
<dbReference type="Gene3D" id="1.25.40.20">
    <property type="entry name" value="Ankyrin repeat-containing domain"/>
    <property type="match status" value="2"/>
</dbReference>
<proteinExistence type="inferred from homology"/>
<dbReference type="PANTHER" id="PTHR24161">
    <property type="entry name" value="ANK_REP_REGION DOMAIN-CONTAINING PROTEIN-RELATED"/>
    <property type="match status" value="1"/>
</dbReference>
<dbReference type="GO" id="GO:0019706">
    <property type="term" value="F:protein-cysteine S-palmitoyltransferase activity"/>
    <property type="evidence" value="ECO:0007669"/>
    <property type="project" value="UniProtKB-EC"/>
</dbReference>
<dbReference type="InterPro" id="IPR036770">
    <property type="entry name" value="Ankyrin_rpt-contain_sf"/>
</dbReference>
<reference evidence="11" key="1">
    <citation type="submission" date="2025-08" db="UniProtKB">
        <authorList>
            <consortium name="RefSeq"/>
        </authorList>
    </citation>
    <scope>IDENTIFICATION</scope>
    <source>
        <tissue evidence="11">Gonads</tissue>
    </source>
</reference>
<evidence type="ECO:0000256" key="1">
    <source>
        <dbReference type="ARBA" id="ARBA00004141"/>
    </source>
</evidence>
<feature type="transmembrane region" description="Helical" evidence="8">
    <location>
        <begin position="421"/>
        <end position="444"/>
    </location>
</feature>
<keyword evidence="4 8" id="KW-1133">Transmembrane helix</keyword>
<feature type="repeat" description="ANK" evidence="7">
    <location>
        <begin position="115"/>
        <end position="147"/>
    </location>
</feature>
<dbReference type="OrthoDB" id="163438at2759"/>
<name>A0A1S3GZ86_LINAN</name>
<dbReference type="FunCoup" id="A0A1S3GZ86">
    <property type="interactions" value="72"/>
</dbReference>
<evidence type="ECO:0000256" key="7">
    <source>
        <dbReference type="PROSITE-ProRule" id="PRU00023"/>
    </source>
</evidence>
<sequence length="502" mass="57055">MATNKMNQEIDRAKTDLIVPLGLDKMPNLPFLAGKPASQQSNPNGHKPPSLFEIIKAGLLIPLQNVVEMQPEMLKTRDDKGHTPAHWACLGGHTNILRYIIEMKGPIDEPSENELGAHPIHWACVNGHIAIVDILVQTGVSIDVTDNKGVTPLIAAAQYGKTMLAGYLMGKGARLQICDKDGDNALHWAAFKGHSELMRLLIYSGFNPKQKDNYGQTPLHLACISGDLTSVKELSEQDGVEIDIADNNNKTPLMLARGRKHEEIVYYLTNLIKNKSSFLPRIDFWSIIFGPPGNSKMPLLFFIVNTIFWGYPMYIYKVREKEDGSFVAHFAEWKHGKNPLSRLCHTCRTVKPLRSKHCRICQRCVSEFDHHCPYIYNCVGYNNRVWFTMFVCLVFVNCVITLYFCYWILEANGWDDYITIIGGLEATLFIFLAAVLSSVSLFHATKNITTNERINHKRYDYMKDGKGNFYNPFDRGIWHNIKEFLHLRKPLGEEEVQLLNVV</sequence>
<organism evidence="10 11">
    <name type="scientific">Lingula anatina</name>
    <name type="common">Brachiopod</name>
    <name type="synonym">Lingula unguis</name>
    <dbReference type="NCBI Taxonomy" id="7574"/>
    <lineage>
        <taxon>Eukaryota</taxon>
        <taxon>Metazoa</taxon>
        <taxon>Spiralia</taxon>
        <taxon>Lophotrochozoa</taxon>
        <taxon>Brachiopoda</taxon>
        <taxon>Linguliformea</taxon>
        <taxon>Lingulata</taxon>
        <taxon>Lingulida</taxon>
        <taxon>Linguloidea</taxon>
        <taxon>Lingulidae</taxon>
        <taxon>Lingula</taxon>
    </lineage>
</organism>
<keyword evidence="3" id="KW-0677">Repeat</keyword>
<dbReference type="InterPro" id="IPR001594">
    <property type="entry name" value="Palmitoyltrfase_DHHC"/>
</dbReference>
<dbReference type="EC" id="2.3.1.225" evidence="8"/>
<feature type="repeat" description="ANK" evidence="7">
    <location>
        <begin position="148"/>
        <end position="180"/>
    </location>
</feature>
<dbReference type="Pfam" id="PF12796">
    <property type="entry name" value="Ank_2"/>
    <property type="match status" value="2"/>
</dbReference>
<evidence type="ECO:0000256" key="3">
    <source>
        <dbReference type="ARBA" id="ARBA00022737"/>
    </source>
</evidence>
<protein>
    <recommendedName>
        <fullName evidence="8">Palmitoyltransferase</fullName>
        <ecNumber evidence="8">2.3.1.225</ecNumber>
    </recommendedName>
</protein>
<feature type="repeat" description="ANK" evidence="7">
    <location>
        <begin position="214"/>
        <end position="247"/>
    </location>
</feature>
<dbReference type="GeneID" id="106150753"/>
<evidence type="ECO:0000256" key="5">
    <source>
        <dbReference type="ARBA" id="ARBA00023043"/>
    </source>
</evidence>